<dbReference type="InterPro" id="IPR006311">
    <property type="entry name" value="TAT_signal"/>
</dbReference>
<evidence type="ECO:0000313" key="2">
    <source>
        <dbReference type="EMBL" id="AMJ79294.1"/>
    </source>
</evidence>
<organism evidence="2 3">
    <name type="scientific">Alteromonas mediterranea</name>
    <dbReference type="NCBI Taxonomy" id="314275"/>
    <lineage>
        <taxon>Bacteria</taxon>
        <taxon>Pseudomonadati</taxon>
        <taxon>Pseudomonadota</taxon>
        <taxon>Gammaproteobacteria</taxon>
        <taxon>Alteromonadales</taxon>
        <taxon>Alteromonadaceae</taxon>
        <taxon>Alteromonas/Salinimonas group</taxon>
        <taxon>Alteromonas</taxon>
    </lineage>
</organism>
<dbReference type="PROSITE" id="PS51318">
    <property type="entry name" value="TAT"/>
    <property type="match status" value="1"/>
</dbReference>
<dbReference type="NCBIfam" id="TIGR01409">
    <property type="entry name" value="TAT_signal_seq"/>
    <property type="match status" value="1"/>
</dbReference>
<protein>
    <recommendedName>
        <fullName evidence="4">Twin-arginine translocation signal domain-containing protein</fullName>
    </recommendedName>
</protein>
<dbReference type="Proteomes" id="UP000061468">
    <property type="component" value="Chromosome"/>
</dbReference>
<evidence type="ECO:0008006" key="4">
    <source>
        <dbReference type="Google" id="ProtNLM"/>
    </source>
</evidence>
<reference evidence="2 3" key="1">
    <citation type="submission" date="2015-12" db="EMBL/GenBank/DDBJ databases">
        <title>Intraspecies pangenome expansion in the marine bacterium Alteromonas.</title>
        <authorList>
            <person name="Lopez-Perez M."/>
            <person name="Rodriguez-Valera F."/>
        </authorList>
    </citation>
    <scope>NUCLEOTIDE SEQUENCE [LARGE SCALE GENOMIC DNA]</scope>
    <source>
        <strain evidence="2 3">UM8</strain>
    </source>
</reference>
<name>A0AAC8XL72_9ALTE</name>
<evidence type="ECO:0000313" key="3">
    <source>
        <dbReference type="Proteomes" id="UP000061468"/>
    </source>
</evidence>
<dbReference type="EMBL" id="CP013928">
    <property type="protein sequence ID" value="AMJ79294.1"/>
    <property type="molecule type" value="Genomic_DNA"/>
</dbReference>
<dbReference type="AlphaFoldDB" id="A0AAC8XL72"/>
<gene>
    <name evidence="2" type="ORF">AV942_13830</name>
</gene>
<dbReference type="InterPro" id="IPR019546">
    <property type="entry name" value="TAT_signal_bac_arc"/>
</dbReference>
<sequence length="206" mass="22432">MDELNSNVDTQSRRRFVKKAAVGASLVALPVRSVWANGITNSIVASGHGSDWASGGTLRLQGPDYWVSNISLVPSERFIDVFGETGYKARVDQGVQYKNGSVRKIHADRTLADVLLLKNATKSAGNAPWVAGPSDYNRLMVAMYLNAKFGNTPEGSDVHYPVANGRPFDDEYEYAKKLVELTFDYPANSATELAGIIANPSNYQSL</sequence>
<evidence type="ECO:0000256" key="1">
    <source>
        <dbReference type="ARBA" id="ARBA00022729"/>
    </source>
</evidence>
<proteinExistence type="predicted"/>
<keyword evidence="1" id="KW-0732">Signal</keyword>
<accession>A0AAC8XL72</accession>
<dbReference type="RefSeq" id="WP_015067640.1">
    <property type="nucleotide sequence ID" value="NZ_CP013928.1"/>
</dbReference>